<organism evidence="1">
    <name type="scientific">marine sediment metagenome</name>
    <dbReference type="NCBI Taxonomy" id="412755"/>
    <lineage>
        <taxon>unclassified sequences</taxon>
        <taxon>metagenomes</taxon>
        <taxon>ecological metagenomes</taxon>
    </lineage>
</organism>
<name>X1VN18_9ZZZZ</name>
<dbReference type="EMBL" id="BARW01032146">
    <property type="protein sequence ID" value="GAJ10060.1"/>
    <property type="molecule type" value="Genomic_DNA"/>
</dbReference>
<reference evidence="1" key="1">
    <citation type="journal article" date="2014" name="Front. Microbiol.">
        <title>High frequency of phylogenetically diverse reductive dehalogenase-homologous genes in deep subseafloor sedimentary metagenomes.</title>
        <authorList>
            <person name="Kawai M."/>
            <person name="Futagami T."/>
            <person name="Toyoda A."/>
            <person name="Takaki Y."/>
            <person name="Nishi S."/>
            <person name="Hori S."/>
            <person name="Arai W."/>
            <person name="Tsubouchi T."/>
            <person name="Morono Y."/>
            <person name="Uchiyama I."/>
            <person name="Ito T."/>
            <person name="Fujiyama A."/>
            <person name="Inagaki F."/>
            <person name="Takami H."/>
        </authorList>
    </citation>
    <scope>NUCLEOTIDE SEQUENCE</scope>
    <source>
        <strain evidence="1">Expedition CK06-06</strain>
    </source>
</reference>
<sequence>MKIANPDGSTRNILFNYACHGTSLGGKNFQISGDFLGLAEQFVEKYLGQGIIAPLFVGASGDINPYYVGIAEFHKENGWIPEPELLGIMLGEEVIHVLRNIKELNSGGEIETAFKTIELPSKQLYRDAALTEETFPMNITAARVGDVAFVGFGTEMLTEIGMAIKAGSPFKHTFVITHC</sequence>
<feature type="non-terminal residue" evidence="1">
    <location>
        <position position="179"/>
    </location>
</feature>
<protein>
    <submittedName>
        <fullName evidence="1">Uncharacterized protein</fullName>
    </submittedName>
</protein>
<accession>X1VN18</accession>
<comment type="caution">
    <text evidence="1">The sequence shown here is derived from an EMBL/GenBank/DDBJ whole genome shotgun (WGS) entry which is preliminary data.</text>
</comment>
<dbReference type="AlphaFoldDB" id="X1VN18"/>
<proteinExistence type="predicted"/>
<gene>
    <name evidence="1" type="ORF">S12H4_50943</name>
</gene>
<evidence type="ECO:0000313" key="1">
    <source>
        <dbReference type="EMBL" id="GAJ10060.1"/>
    </source>
</evidence>